<keyword evidence="2 4" id="KW-0548">Nucleotidyltransferase</keyword>
<dbReference type="InterPro" id="IPR007094">
    <property type="entry name" value="RNA-dir_pol_PSvirus"/>
</dbReference>
<evidence type="ECO:0000259" key="5">
    <source>
        <dbReference type="PROSITE" id="PS50507"/>
    </source>
</evidence>
<sequence length="542" mass="61986">MASLGCHVPVAVPPKPDLSDPDTAEAGVRKRFLCKPPTPNRKKLRKLKAFVAKWVAKNLVPLDAHADTSVETWLASCNYTQDRKSELLKLWQDYSGVLTKRDGRVKSFIKDEPYISFKHARAINSRTDLFKCYVGPTFRLIEEQVYKHPAFIKKIPVADRPQYITDRLQFLGAKFFEGDFAAYESHFVKEIMEAIEFPLYEFMSKHLADGPQWFKTVSDVLGGKNHCVFKWFTVDVEATRMSGEMNTSLGNGFANLMLLLFLFHELGENINPVVEGDDSLTSFLHKCPTAADFAELGFTIKCAVRDNLSEASFCGIIFDPDDMINVTDPLDVLANFGWCGRNYCHARTGRLRELLRCKSLSYAHQYPGCPIIQSLAQYGLRVTRSVDVSVFIEKDKGLSLWERQQLRDAREAGQRLWDTRMIRPVPIATRLLVERVFGISVDHQRRLEEYLDSLTEIQPLAGPVSELEFHPDFAEFAERYVSFIRNHIIKEDYVLFAIVEKALTPEQDDKVSAEFDKFQIDHAYLRDLSDLEAKYLNKAGVR</sequence>
<comment type="catalytic activity">
    <reaction evidence="4">
        <text>RNA(n) + a ribonucleoside 5'-triphosphate = RNA(n+1) + diphosphate</text>
        <dbReference type="Rhea" id="RHEA:21248"/>
        <dbReference type="Rhea" id="RHEA-COMP:14527"/>
        <dbReference type="Rhea" id="RHEA-COMP:17342"/>
        <dbReference type="ChEBI" id="CHEBI:33019"/>
        <dbReference type="ChEBI" id="CHEBI:61557"/>
        <dbReference type="ChEBI" id="CHEBI:140395"/>
        <dbReference type="EC" id="2.7.7.48"/>
    </reaction>
</comment>
<evidence type="ECO:0000256" key="4">
    <source>
        <dbReference type="RuleBase" id="RU363062"/>
    </source>
</evidence>
<keyword evidence="3 4" id="KW-0693">Viral RNA replication</keyword>
<dbReference type="GO" id="GO:0003968">
    <property type="term" value="F:RNA-directed RNA polymerase activity"/>
    <property type="evidence" value="ECO:0007669"/>
    <property type="project" value="UniProtKB-KW"/>
</dbReference>
<gene>
    <name evidence="6" type="ORF">H2Bulk35508_000002</name>
</gene>
<dbReference type="InterPro" id="IPR043502">
    <property type="entry name" value="DNA/RNA_pol_sf"/>
</dbReference>
<keyword evidence="4" id="KW-0547">Nucleotide-binding</keyword>
<name>A0A514D7X4_9VIRU</name>
<dbReference type="Pfam" id="PF00998">
    <property type="entry name" value="RdRP_3"/>
    <property type="match status" value="1"/>
</dbReference>
<evidence type="ECO:0000313" key="6">
    <source>
        <dbReference type="EMBL" id="QDH89718.1"/>
    </source>
</evidence>
<protein>
    <recommendedName>
        <fullName evidence="4">RNA-directed RNA polymerase</fullName>
        <ecNumber evidence="4">2.7.7.48</ecNumber>
    </recommendedName>
</protein>
<dbReference type="Gene3D" id="1.20.120.520">
    <property type="entry name" value="nmb1532 protein domain like"/>
    <property type="match status" value="1"/>
</dbReference>
<dbReference type="InterPro" id="IPR002166">
    <property type="entry name" value="RNA_pol_HCV"/>
</dbReference>
<evidence type="ECO:0000256" key="3">
    <source>
        <dbReference type="ARBA" id="ARBA00022953"/>
    </source>
</evidence>
<evidence type="ECO:0000256" key="1">
    <source>
        <dbReference type="ARBA" id="ARBA00022679"/>
    </source>
</evidence>
<dbReference type="EC" id="2.7.7.48" evidence="4"/>
<dbReference type="SUPFAM" id="SSF56672">
    <property type="entry name" value="DNA/RNA polymerases"/>
    <property type="match status" value="1"/>
</dbReference>
<dbReference type="GO" id="GO:0003723">
    <property type="term" value="F:RNA binding"/>
    <property type="evidence" value="ECO:0007669"/>
    <property type="project" value="InterPro"/>
</dbReference>
<reference evidence="6" key="1">
    <citation type="submission" date="2019-05" db="EMBL/GenBank/DDBJ databases">
        <title>Metatranscriptomic reconstruction reveals RNA viruses with the potential to shape carbon cycling in soil.</title>
        <authorList>
            <person name="Starr E.P."/>
            <person name="Nuccio E."/>
            <person name="Pett-Ridge J."/>
            <person name="Banfield J.F."/>
            <person name="Firestone M.K."/>
        </authorList>
    </citation>
    <scope>NUCLEOTIDE SEQUENCE</scope>
    <source>
        <strain evidence="6">H2_Bulk_35_scaffold_508</strain>
    </source>
</reference>
<evidence type="ECO:0000256" key="2">
    <source>
        <dbReference type="ARBA" id="ARBA00022695"/>
    </source>
</evidence>
<dbReference type="PROSITE" id="PS50507">
    <property type="entry name" value="RDRP_SSRNA_POS"/>
    <property type="match status" value="1"/>
</dbReference>
<organism evidence="6">
    <name type="scientific">Riboviria sp</name>
    <dbReference type="NCBI Taxonomy" id="2585031"/>
    <lineage>
        <taxon>Viruses</taxon>
        <taxon>Riboviria</taxon>
    </lineage>
</organism>
<keyword evidence="4 6" id="KW-0696">RNA-directed RNA polymerase</keyword>
<proteinExistence type="predicted"/>
<dbReference type="EMBL" id="MN034985">
    <property type="protein sequence ID" value="QDH89718.1"/>
    <property type="molecule type" value="Genomic_DNA"/>
</dbReference>
<accession>A0A514D7X4</accession>
<dbReference type="GO" id="GO:0000166">
    <property type="term" value="F:nucleotide binding"/>
    <property type="evidence" value="ECO:0007669"/>
    <property type="project" value="UniProtKB-KW"/>
</dbReference>
<keyword evidence="1 4" id="KW-0808">Transferase</keyword>
<dbReference type="GO" id="GO:0039694">
    <property type="term" value="P:viral RNA genome replication"/>
    <property type="evidence" value="ECO:0007669"/>
    <property type="project" value="InterPro"/>
</dbReference>
<feature type="domain" description="RdRp catalytic" evidence="5">
    <location>
        <begin position="173"/>
        <end position="291"/>
    </location>
</feature>